<feature type="domain" description="Mce/MlaD" evidence="1">
    <location>
        <begin position="37"/>
        <end position="111"/>
    </location>
</feature>
<evidence type="ECO:0000259" key="1">
    <source>
        <dbReference type="Pfam" id="PF02470"/>
    </source>
</evidence>
<evidence type="ECO:0000313" key="3">
    <source>
        <dbReference type="Proteomes" id="UP000057820"/>
    </source>
</evidence>
<dbReference type="KEGG" id="nfr:ERS450000_01111"/>
<name>A0A0H5NHS8_NOCFR</name>
<dbReference type="RefSeq" id="WP_060590952.1">
    <property type="nucleotide sequence ID" value="NZ_CP031418.1"/>
</dbReference>
<dbReference type="PANTHER" id="PTHR33371:SF16">
    <property type="entry name" value="MCE-FAMILY PROTEIN MCE3F"/>
    <property type="match status" value="1"/>
</dbReference>
<dbReference type="Proteomes" id="UP000057820">
    <property type="component" value="Chromosome 1"/>
</dbReference>
<dbReference type="EMBL" id="LN868938">
    <property type="protein sequence ID" value="CRY75023.1"/>
    <property type="molecule type" value="Genomic_DNA"/>
</dbReference>
<organism evidence="2 3">
    <name type="scientific">Nocardia farcinica</name>
    <dbReference type="NCBI Taxonomy" id="37329"/>
    <lineage>
        <taxon>Bacteria</taxon>
        <taxon>Bacillati</taxon>
        <taxon>Actinomycetota</taxon>
        <taxon>Actinomycetes</taxon>
        <taxon>Mycobacteriales</taxon>
        <taxon>Nocardiaceae</taxon>
        <taxon>Nocardia</taxon>
    </lineage>
</organism>
<dbReference type="InterPro" id="IPR052336">
    <property type="entry name" value="MlaD_Phospholipid_Transporter"/>
</dbReference>
<dbReference type="Pfam" id="PF02470">
    <property type="entry name" value="MlaD"/>
    <property type="match status" value="1"/>
</dbReference>
<dbReference type="GO" id="GO:0005576">
    <property type="term" value="C:extracellular region"/>
    <property type="evidence" value="ECO:0007669"/>
    <property type="project" value="TreeGrafter"/>
</dbReference>
<proteinExistence type="predicted"/>
<dbReference type="InterPro" id="IPR003399">
    <property type="entry name" value="Mce/MlaD"/>
</dbReference>
<sequence length="336" mass="35202">MTRIPARYSALVLILVTVLGVGYLALGVLRIDPTVRHNHVSVRMDHAAGLTPGASVVYRGVDIGTVEAVDSVPGGVEIRLSYDRAHRIPADAAMAVETLSALGEPVFAFLPADTDSADESADGGTVFADGGAVLADGDELRGTVTAPTSVPELLATSSTLLSQTDTDTVVRLLETFTAAVEHADTTAPALARAADVLARTLAVHQPSLEAVLRNLMALLPDVDWMKPVLTAAPPQLDAFGDTLGVSYEFLFEGSALLRGREVLGSWREEQQRFVDFLARLAPELGALGVALRPVTTATGPALGALDLATLLDQAMTALPGDHLRITLQPPVDQGPP</sequence>
<reference evidence="3" key="1">
    <citation type="submission" date="2015-03" db="EMBL/GenBank/DDBJ databases">
        <authorList>
            <consortium name="Pathogen Informatics"/>
        </authorList>
    </citation>
    <scope>NUCLEOTIDE SEQUENCE [LARGE SCALE GENOMIC DNA]</scope>
    <source>
        <strain evidence="3">NCTC11134</strain>
    </source>
</reference>
<accession>A0A0H5NHS8</accession>
<dbReference type="PANTHER" id="PTHR33371">
    <property type="entry name" value="INTERMEMBRANE PHOSPHOLIPID TRANSPORT SYSTEM BINDING PROTEIN MLAD-RELATED"/>
    <property type="match status" value="1"/>
</dbReference>
<evidence type="ECO:0000313" key="2">
    <source>
        <dbReference type="EMBL" id="CRY75023.1"/>
    </source>
</evidence>
<gene>
    <name evidence="2" type="ORF">ERS450000_01111</name>
</gene>
<protein>
    <submittedName>
        <fullName evidence="2">Virulence factor Mce family protein</fullName>
    </submittedName>
</protein>
<dbReference type="AlphaFoldDB" id="A0A0H5NHS8"/>